<dbReference type="EMBL" id="AWWV01006774">
    <property type="protein sequence ID" value="OMO99825.1"/>
    <property type="molecule type" value="Genomic_DNA"/>
</dbReference>
<protein>
    <submittedName>
        <fullName evidence="1">Uncharacterized protein</fullName>
    </submittedName>
</protein>
<evidence type="ECO:0000313" key="1">
    <source>
        <dbReference type="EMBL" id="OMO99825.1"/>
    </source>
</evidence>
<comment type="caution">
    <text evidence="1">The sequence shown here is derived from an EMBL/GenBank/DDBJ whole genome shotgun (WGS) entry which is preliminary data.</text>
</comment>
<evidence type="ECO:0000313" key="2">
    <source>
        <dbReference type="Proteomes" id="UP000188268"/>
    </source>
</evidence>
<gene>
    <name evidence="1" type="ORF">CCACVL1_03595</name>
</gene>
<sequence length="38" mass="4299">MSQVIPTKVRLTRDPITHLGISEFRADHEAVKPNPKES</sequence>
<reference evidence="1 2" key="1">
    <citation type="submission" date="2013-09" db="EMBL/GenBank/DDBJ databases">
        <title>Corchorus capsularis genome sequencing.</title>
        <authorList>
            <person name="Alam M."/>
            <person name="Haque M.S."/>
            <person name="Islam M.S."/>
            <person name="Emdad E.M."/>
            <person name="Islam M.M."/>
            <person name="Ahmed B."/>
            <person name="Halim A."/>
            <person name="Hossen Q.M.M."/>
            <person name="Hossain M.Z."/>
            <person name="Ahmed R."/>
            <person name="Khan M.M."/>
            <person name="Islam R."/>
            <person name="Rashid M.M."/>
            <person name="Khan S.A."/>
            <person name="Rahman M.S."/>
            <person name="Alam M."/>
        </authorList>
    </citation>
    <scope>NUCLEOTIDE SEQUENCE [LARGE SCALE GENOMIC DNA]</scope>
    <source>
        <strain evidence="2">cv. CVL-1</strain>
        <tissue evidence="1">Whole seedling</tissue>
    </source>
</reference>
<organism evidence="1 2">
    <name type="scientific">Corchorus capsularis</name>
    <name type="common">Jute</name>
    <dbReference type="NCBI Taxonomy" id="210143"/>
    <lineage>
        <taxon>Eukaryota</taxon>
        <taxon>Viridiplantae</taxon>
        <taxon>Streptophyta</taxon>
        <taxon>Embryophyta</taxon>
        <taxon>Tracheophyta</taxon>
        <taxon>Spermatophyta</taxon>
        <taxon>Magnoliopsida</taxon>
        <taxon>eudicotyledons</taxon>
        <taxon>Gunneridae</taxon>
        <taxon>Pentapetalae</taxon>
        <taxon>rosids</taxon>
        <taxon>malvids</taxon>
        <taxon>Malvales</taxon>
        <taxon>Malvaceae</taxon>
        <taxon>Grewioideae</taxon>
        <taxon>Apeibeae</taxon>
        <taxon>Corchorus</taxon>
    </lineage>
</organism>
<proteinExistence type="predicted"/>
<name>A0A1R3JYD1_COCAP</name>
<accession>A0A1R3JYD1</accession>
<dbReference type="Gramene" id="OMO99825">
    <property type="protein sequence ID" value="OMO99825"/>
    <property type="gene ID" value="CCACVL1_03595"/>
</dbReference>
<dbReference type="AlphaFoldDB" id="A0A1R3JYD1"/>
<dbReference type="Proteomes" id="UP000188268">
    <property type="component" value="Unassembled WGS sequence"/>
</dbReference>
<keyword evidence="2" id="KW-1185">Reference proteome</keyword>